<sequence length="75" mass="7854">MAFQIALMYNAASVLGRILPNFLSDKTGPIDVIMPCASTTGVLLFILVVLDAGQVGGFAVLSLLLECGAMEVQPQ</sequence>
<dbReference type="EMBL" id="CH445367">
    <property type="protein sequence ID" value="EAT76520.1"/>
    <property type="molecule type" value="Genomic_DNA"/>
</dbReference>
<dbReference type="GeneID" id="5983205"/>
<dbReference type="InParanoid" id="Q0TWL6"/>
<evidence type="ECO:0000313" key="2">
    <source>
        <dbReference type="Proteomes" id="UP000001055"/>
    </source>
</evidence>
<accession>Q0TWL6</accession>
<gene>
    <name evidence="1" type="ORF">SNOG_16148</name>
</gene>
<dbReference type="RefSeq" id="XP_001806275.1">
    <property type="nucleotide sequence ID" value="XM_001806223.1"/>
</dbReference>
<reference evidence="2" key="1">
    <citation type="journal article" date="2007" name="Plant Cell">
        <title>Dothideomycete-plant interactions illuminated by genome sequencing and EST analysis of the wheat pathogen Stagonospora nodorum.</title>
        <authorList>
            <person name="Hane J.K."/>
            <person name="Lowe R.G."/>
            <person name="Solomon P.S."/>
            <person name="Tan K.C."/>
            <person name="Schoch C.L."/>
            <person name="Spatafora J.W."/>
            <person name="Crous P.W."/>
            <person name="Kodira C."/>
            <person name="Birren B.W."/>
            <person name="Galagan J.E."/>
            <person name="Torriani S.F."/>
            <person name="McDonald B.A."/>
            <person name="Oliver R.P."/>
        </authorList>
    </citation>
    <scope>NUCLEOTIDE SEQUENCE [LARGE SCALE GENOMIC DNA]</scope>
    <source>
        <strain evidence="2">SN15 / ATCC MYA-4574 / FGSC 10173</strain>
    </source>
</reference>
<dbReference type="KEGG" id="pno:SNOG_16148"/>
<evidence type="ECO:0008006" key="3">
    <source>
        <dbReference type="Google" id="ProtNLM"/>
    </source>
</evidence>
<dbReference type="SUPFAM" id="SSF103473">
    <property type="entry name" value="MFS general substrate transporter"/>
    <property type="match status" value="1"/>
</dbReference>
<dbReference type="Proteomes" id="UP000001055">
    <property type="component" value="Unassembled WGS sequence"/>
</dbReference>
<organism evidence="1 2">
    <name type="scientific">Phaeosphaeria nodorum (strain SN15 / ATCC MYA-4574 / FGSC 10173)</name>
    <name type="common">Glume blotch fungus</name>
    <name type="synonym">Parastagonospora nodorum</name>
    <dbReference type="NCBI Taxonomy" id="321614"/>
    <lineage>
        <taxon>Eukaryota</taxon>
        <taxon>Fungi</taxon>
        <taxon>Dikarya</taxon>
        <taxon>Ascomycota</taxon>
        <taxon>Pezizomycotina</taxon>
        <taxon>Dothideomycetes</taxon>
        <taxon>Pleosporomycetidae</taxon>
        <taxon>Pleosporales</taxon>
        <taxon>Pleosporineae</taxon>
        <taxon>Phaeosphaeriaceae</taxon>
        <taxon>Parastagonospora</taxon>
    </lineage>
</organism>
<protein>
    <recommendedName>
        <fullName evidence="3">Major facilitator superfamily (MFS) profile domain-containing protein</fullName>
    </recommendedName>
</protein>
<proteinExistence type="predicted"/>
<dbReference type="InterPro" id="IPR036259">
    <property type="entry name" value="MFS_trans_sf"/>
</dbReference>
<evidence type="ECO:0000313" key="1">
    <source>
        <dbReference type="EMBL" id="EAT76520.1"/>
    </source>
</evidence>
<dbReference type="AlphaFoldDB" id="Q0TWL6"/>
<name>Q0TWL6_PHANO</name>